<comment type="caution">
    <text evidence="2">The sequence shown here is derived from an EMBL/GenBank/DDBJ whole genome shotgun (WGS) entry which is preliminary data.</text>
</comment>
<dbReference type="PANTHER" id="PTHR47027:SF20">
    <property type="entry name" value="REVERSE TRANSCRIPTASE-LIKE PROTEIN WITH RNA-DIRECTED DNA POLYMERASE DOMAIN"/>
    <property type="match status" value="1"/>
</dbReference>
<evidence type="ECO:0000259" key="1">
    <source>
        <dbReference type="PROSITE" id="PS50878"/>
    </source>
</evidence>
<dbReference type="PROSITE" id="PS50878">
    <property type="entry name" value="RT_POL"/>
    <property type="match status" value="1"/>
</dbReference>
<keyword evidence="3" id="KW-1185">Reference proteome</keyword>
<evidence type="ECO:0000313" key="3">
    <source>
        <dbReference type="Proteomes" id="UP001162131"/>
    </source>
</evidence>
<dbReference type="AlphaFoldDB" id="A0AAU9IRM4"/>
<dbReference type="InterPro" id="IPR000477">
    <property type="entry name" value="RT_dom"/>
</dbReference>
<proteinExistence type="predicted"/>
<dbReference type="EMBL" id="CAJZBQ010000017">
    <property type="protein sequence ID" value="CAG9317133.1"/>
    <property type="molecule type" value="Genomic_DNA"/>
</dbReference>
<dbReference type="Pfam" id="PF00078">
    <property type="entry name" value="RVT_1"/>
    <property type="match status" value="1"/>
</dbReference>
<dbReference type="Proteomes" id="UP001162131">
    <property type="component" value="Unassembled WGS sequence"/>
</dbReference>
<dbReference type="InterPro" id="IPR043502">
    <property type="entry name" value="DNA/RNA_pol_sf"/>
</dbReference>
<evidence type="ECO:0000313" key="2">
    <source>
        <dbReference type="EMBL" id="CAG9317133.1"/>
    </source>
</evidence>
<protein>
    <recommendedName>
        <fullName evidence="1">Reverse transcriptase domain-containing protein</fullName>
    </recommendedName>
</protein>
<organism evidence="2 3">
    <name type="scientific">Blepharisma stoltei</name>
    <dbReference type="NCBI Taxonomy" id="1481888"/>
    <lineage>
        <taxon>Eukaryota</taxon>
        <taxon>Sar</taxon>
        <taxon>Alveolata</taxon>
        <taxon>Ciliophora</taxon>
        <taxon>Postciliodesmatophora</taxon>
        <taxon>Heterotrichea</taxon>
        <taxon>Heterotrichida</taxon>
        <taxon>Blepharismidae</taxon>
        <taxon>Blepharisma</taxon>
    </lineage>
</organism>
<feature type="domain" description="Reverse transcriptase" evidence="1">
    <location>
        <begin position="1"/>
        <end position="169"/>
    </location>
</feature>
<name>A0AAU9IRM4_9CILI</name>
<dbReference type="PANTHER" id="PTHR47027">
    <property type="entry name" value="REVERSE TRANSCRIPTASE DOMAIN-CONTAINING PROTEIN"/>
    <property type="match status" value="1"/>
</dbReference>
<dbReference type="SUPFAM" id="SSF56672">
    <property type="entry name" value="DNA/RNA polymerases"/>
    <property type="match status" value="1"/>
</dbReference>
<reference evidence="2" key="1">
    <citation type="submission" date="2021-09" db="EMBL/GenBank/DDBJ databases">
        <authorList>
            <consortium name="AG Swart"/>
            <person name="Singh M."/>
            <person name="Singh A."/>
            <person name="Seah K."/>
            <person name="Emmerich C."/>
        </authorList>
    </citation>
    <scope>NUCLEOTIDE SEQUENCE</scope>
    <source>
        <strain evidence="2">ATCC30299</strain>
    </source>
</reference>
<sequence length="376" mass="43278">MKAFDSVERRILLEVMAKRGVDRKLIALARAMVSDEESMIIMNGEQQKPIKINRGVRQGGCSLPVCFNFIPNELAWKIEELGLGVQLEDGLKIGILLYADDIVLIAENPHMLRELVRATESWAEDYKIEINQEKSEIMTFGKSCEGINIRINGNLIKEVKAYKYLGYALGKRVKNTYHLDERVSKMRTAMCLTLGRLKSLKNLQMQKKLTILRACINSVGLYGLEVTGSTLGAERVLEQLEVIQRRWIRWLMSAPQGVANETLYMDSGIMSMEMQLAVRVLNYRLKLERELKRGTMLGKVYELNVKQELSSWAKMSAKWSRWWSLMSWGSDDKRKLGGSLWAGWCLMLGIRISLELKMKFVQQQGFLWLWMRVKVS</sequence>
<gene>
    <name evidence="2" type="ORF">BSTOLATCC_MIC17769</name>
</gene>
<accession>A0AAU9IRM4</accession>